<evidence type="ECO:0000313" key="1">
    <source>
        <dbReference type="EMBL" id="RMI44874.1"/>
    </source>
</evidence>
<sequence>MGEIPDGLPDPESMRFDHLTDDQRLAVALWAFNKFLDAAPGVFEQGAGKKADPEAARVYGDILERATARAREGRA</sequence>
<organism evidence="1 2">
    <name type="scientific">Actinomadura harenae</name>
    <dbReference type="NCBI Taxonomy" id="2483351"/>
    <lineage>
        <taxon>Bacteria</taxon>
        <taxon>Bacillati</taxon>
        <taxon>Actinomycetota</taxon>
        <taxon>Actinomycetes</taxon>
        <taxon>Streptosporangiales</taxon>
        <taxon>Thermomonosporaceae</taxon>
        <taxon>Actinomadura</taxon>
    </lineage>
</organism>
<comment type="caution">
    <text evidence="1">The sequence shown here is derived from an EMBL/GenBank/DDBJ whole genome shotgun (WGS) entry which is preliminary data.</text>
</comment>
<proteinExistence type="predicted"/>
<protein>
    <submittedName>
        <fullName evidence="1">Uncharacterized protein</fullName>
    </submittedName>
</protein>
<gene>
    <name evidence="1" type="ORF">EBO15_11355</name>
</gene>
<accession>A0A3M2M540</accession>
<name>A0A3M2M540_9ACTN</name>
<dbReference type="RefSeq" id="WP_147481454.1">
    <property type="nucleotide sequence ID" value="NZ_JBHSKC010000032.1"/>
</dbReference>
<dbReference type="Proteomes" id="UP000282674">
    <property type="component" value="Unassembled WGS sequence"/>
</dbReference>
<dbReference type="AlphaFoldDB" id="A0A3M2M540"/>
<dbReference type="EMBL" id="RFFG01000016">
    <property type="protein sequence ID" value="RMI44874.1"/>
    <property type="molecule type" value="Genomic_DNA"/>
</dbReference>
<reference evidence="1 2" key="1">
    <citation type="submission" date="2018-10" db="EMBL/GenBank/DDBJ databases">
        <title>Isolation from soil.</title>
        <authorList>
            <person name="Hu J."/>
        </authorList>
    </citation>
    <scope>NUCLEOTIDE SEQUENCE [LARGE SCALE GENOMIC DNA]</scope>
    <source>
        <strain evidence="1 2">NEAU-Ht49</strain>
    </source>
</reference>
<keyword evidence="2" id="KW-1185">Reference proteome</keyword>
<evidence type="ECO:0000313" key="2">
    <source>
        <dbReference type="Proteomes" id="UP000282674"/>
    </source>
</evidence>